<evidence type="ECO:0000313" key="2">
    <source>
        <dbReference type="EMBL" id="RLU15774.1"/>
    </source>
</evidence>
<feature type="region of interest" description="Disordered" evidence="1">
    <location>
        <begin position="131"/>
        <end position="157"/>
    </location>
</feature>
<reference evidence="2 3" key="1">
    <citation type="journal article" date="2018" name="Genome Res.">
        <title>The genomic architecture and molecular evolution of ant odorant receptors.</title>
        <authorList>
            <person name="McKenzie S.K."/>
            <person name="Kronauer D.J.C."/>
        </authorList>
    </citation>
    <scope>NUCLEOTIDE SEQUENCE [LARGE SCALE GENOMIC DNA]</scope>
    <source>
        <strain evidence="2">Clonal line C1</strain>
    </source>
</reference>
<gene>
    <name evidence="2" type="ORF">DMN91_011530</name>
</gene>
<accession>A0A3L8D6A7</accession>
<name>A0A3L8D6A7_OOCBI</name>
<dbReference type="EMBL" id="QOIP01000012">
    <property type="protein sequence ID" value="RLU15774.1"/>
    <property type="molecule type" value="Genomic_DNA"/>
</dbReference>
<proteinExistence type="predicted"/>
<evidence type="ECO:0000313" key="3">
    <source>
        <dbReference type="Proteomes" id="UP000279307"/>
    </source>
</evidence>
<sequence>MRAHSNEVGPKKGSTVFLRLCSTEIRNSLSTFAVRAVGRSRFVLSEDLASCYWKISFFFSAAHACAVRTKYYRDPWTIGLTDLASFFHCYCTSIIVTRYIPTKQDLLHVARTPEILNKHLAVKSGTRESFCNKSHEDSSSQEEEKKKKNNALSFDIQ</sequence>
<dbReference type="AlphaFoldDB" id="A0A3L8D6A7"/>
<comment type="caution">
    <text evidence="2">The sequence shown here is derived from an EMBL/GenBank/DDBJ whole genome shotgun (WGS) entry which is preliminary data.</text>
</comment>
<feature type="compositionally biased region" description="Basic and acidic residues" evidence="1">
    <location>
        <begin position="133"/>
        <end position="146"/>
    </location>
</feature>
<organism evidence="2 3">
    <name type="scientific">Ooceraea biroi</name>
    <name type="common">Clonal raider ant</name>
    <name type="synonym">Cerapachys biroi</name>
    <dbReference type="NCBI Taxonomy" id="2015173"/>
    <lineage>
        <taxon>Eukaryota</taxon>
        <taxon>Metazoa</taxon>
        <taxon>Ecdysozoa</taxon>
        <taxon>Arthropoda</taxon>
        <taxon>Hexapoda</taxon>
        <taxon>Insecta</taxon>
        <taxon>Pterygota</taxon>
        <taxon>Neoptera</taxon>
        <taxon>Endopterygota</taxon>
        <taxon>Hymenoptera</taxon>
        <taxon>Apocrita</taxon>
        <taxon>Aculeata</taxon>
        <taxon>Formicoidea</taxon>
        <taxon>Formicidae</taxon>
        <taxon>Dorylinae</taxon>
        <taxon>Ooceraea</taxon>
    </lineage>
</organism>
<evidence type="ECO:0000256" key="1">
    <source>
        <dbReference type="SAM" id="MobiDB-lite"/>
    </source>
</evidence>
<protein>
    <submittedName>
        <fullName evidence="2">Uncharacterized protein</fullName>
    </submittedName>
</protein>
<dbReference type="Proteomes" id="UP000279307">
    <property type="component" value="Chromosome 12"/>
</dbReference>